<dbReference type="SMART" id="SM00823">
    <property type="entry name" value="PKS_PP"/>
    <property type="match status" value="1"/>
</dbReference>
<dbReference type="EMBL" id="AUYB01000137">
    <property type="protein sequence ID" value="KZN31619.1"/>
    <property type="molecule type" value="Genomic_DNA"/>
</dbReference>
<comment type="cofactor">
    <cofactor evidence="1">
        <name>pyridoxal 5'-phosphate</name>
        <dbReference type="ChEBI" id="CHEBI:597326"/>
    </cofactor>
</comment>
<dbReference type="GO" id="GO:0016740">
    <property type="term" value="F:transferase activity"/>
    <property type="evidence" value="ECO:0007669"/>
    <property type="project" value="InterPro"/>
</dbReference>
<dbReference type="InterPro" id="IPR020806">
    <property type="entry name" value="PKS_PP-bd"/>
</dbReference>
<evidence type="ECO:0000256" key="2">
    <source>
        <dbReference type="ARBA" id="ARBA00022450"/>
    </source>
</evidence>
<dbReference type="InterPro" id="IPR006162">
    <property type="entry name" value="Ppantetheine_attach_site"/>
</dbReference>
<dbReference type="InterPro" id="IPR009081">
    <property type="entry name" value="PP-bd_ACP"/>
</dbReference>
<keyword evidence="4" id="KW-0663">Pyridoxal phosphate</keyword>
<dbReference type="InterPro" id="IPR000873">
    <property type="entry name" value="AMP-dep_synth/lig_dom"/>
</dbReference>
<gene>
    <name evidence="6" type="ORF">N475_22985</name>
</gene>
<dbReference type="NCBIfam" id="TIGR01733">
    <property type="entry name" value="AA-adenyl-dom"/>
    <property type="match status" value="1"/>
</dbReference>
<evidence type="ECO:0000256" key="4">
    <source>
        <dbReference type="ARBA" id="ARBA00022898"/>
    </source>
</evidence>
<dbReference type="SMART" id="SM01294">
    <property type="entry name" value="PKS_PP_betabranch"/>
    <property type="match status" value="1"/>
</dbReference>
<dbReference type="InterPro" id="IPR045851">
    <property type="entry name" value="AMP-bd_C_sf"/>
</dbReference>
<name>A0A166V198_9GAMM</name>
<dbReference type="InterPro" id="IPR015424">
    <property type="entry name" value="PyrdxlP-dep_Trfase"/>
</dbReference>
<dbReference type="AlphaFoldDB" id="A0A166V198"/>
<dbReference type="PANTHER" id="PTHR45527:SF1">
    <property type="entry name" value="FATTY ACID SYNTHASE"/>
    <property type="match status" value="1"/>
</dbReference>
<keyword evidence="2" id="KW-0596">Phosphopantetheine</keyword>
<dbReference type="Gene3D" id="1.10.1200.10">
    <property type="entry name" value="ACP-like"/>
    <property type="match status" value="1"/>
</dbReference>
<dbReference type="PROSITE" id="PS50075">
    <property type="entry name" value="CARRIER"/>
    <property type="match status" value="1"/>
</dbReference>
<keyword evidence="3" id="KW-0597">Phosphoprotein</keyword>
<dbReference type="GO" id="GO:0005737">
    <property type="term" value="C:cytoplasm"/>
    <property type="evidence" value="ECO:0007669"/>
    <property type="project" value="TreeGrafter"/>
</dbReference>
<dbReference type="PROSITE" id="PS00012">
    <property type="entry name" value="PHOSPHOPANTETHEINE"/>
    <property type="match status" value="1"/>
</dbReference>
<dbReference type="InterPro" id="IPR036736">
    <property type="entry name" value="ACP-like_sf"/>
</dbReference>
<dbReference type="GO" id="GO:0043041">
    <property type="term" value="P:amino acid activation for nonribosomal peptide biosynthetic process"/>
    <property type="evidence" value="ECO:0007669"/>
    <property type="project" value="TreeGrafter"/>
</dbReference>
<dbReference type="FunFam" id="3.40.50.980:FF:000001">
    <property type="entry name" value="Non-ribosomal peptide synthetase"/>
    <property type="match status" value="1"/>
</dbReference>
<dbReference type="SUPFAM" id="SSF53383">
    <property type="entry name" value="PLP-dependent transferases"/>
    <property type="match status" value="1"/>
</dbReference>
<dbReference type="SUPFAM" id="SSF47336">
    <property type="entry name" value="ACP-like"/>
    <property type="match status" value="1"/>
</dbReference>
<sequence length="1191" mass="129714">MQKANNTTPNSVLNDDTMTIYELIKQHAQFSPDKIAIIDGTEQITYSQLMSAAWTVASEIKVQQIQSGALIAVCMTRKWQLIATMIGIHKAGCAYIPLDPNYPKHRVEYMLSHSKADAAFIDDSKTKALCEKVGKCINIHSLNLEAKSLEPLDKPVGSDLAYVIYTSGSTGKPKGVAIEHHNLVALSQAMGKLFSPTELQGVLAAASVCFDTSVMETLGTLSLGGTLLLAENALALPTLPYVDKVKACVMVPSSMQALLNTDLLPKSIECVVFGGEALKPALVDKIHRLQPRPRVVNAYGPTEDTVFSTLKDIEVGAKTIPIGLPVEGSCAYILDSTFQPVDSGSAGELCLGGGKLASGYLHDQEQTDARFVEIQINKETPKQRLYRTGDLCRRNDEGDIEFLGRIDQQVKIRGFRIELGEIESALESLSFISAAAVSALESDNGQKSLVAYVVEQPDAPSHDTLKSLLLEQLPNYMVPQLVMSLESLPLLPNEKLDRSKLPSLTQVRLANQANTHSEKADLSKGKRTPLEVIRQEVAALLGIADPTLINPNTNFDSLGIDSLNLLELSSRISRALNVAISPTNIASYPTPALLSKHLVNDKSQEAGQTGENKHYLETLSHFQTLLQSSHPTFGSASVQAWNINDKSLLVEAILKMVNRLRRNPYGKILKTGSSARGLIGDSYNDERQQSIIWSTNLYFGFNRDPHVIAQASKALQNYGTGMGISAAATGMTDQHVAFEKEFAKLVGKPSACLFPTGYTANLGAISGILGPNDIVVIDQLCHASIVDGARLSGATIRTFKHNDKNDLATVLAAEQSPYRTTLVVLESVYSMGEGTAPVADIVKTAKQYGALVLVDEAHSFGFYGERGAGVCVEQGVNEQVDFIMTTLSKALGSIGGVIAASEQHVNLLKSASRAYIFQASISPADIAAALASLRILQSDDAMRAQLWDRTRYMRRRFKEAGFDLGTGDGPIVTPHFGDKDKLYAIVQSLYQRGVQTLAVTYPIVEKGRGRLRFICSASHTYEDIDHTVNALIEAEKEVNAHFAEHPHYSNTEFSELNTIIPALDDWLEEFACDLRVYSRSNTDSQPELAISLKLASDELPLTLKVENKHIAIVNDVIDNLPCCELLLTNREAQQALIEYDVQSLLEAICHSGCILKGQSEAFVWFVARLIERNQQSLEASESKVLAADCLC</sequence>
<dbReference type="PROSITE" id="PS00455">
    <property type="entry name" value="AMP_BINDING"/>
    <property type="match status" value="1"/>
</dbReference>
<dbReference type="Gene3D" id="3.40.640.10">
    <property type="entry name" value="Type I PLP-dependent aspartate aminotransferase-like (Major domain)"/>
    <property type="match status" value="1"/>
</dbReference>
<dbReference type="Pfam" id="PF00501">
    <property type="entry name" value="AMP-binding"/>
    <property type="match status" value="1"/>
</dbReference>
<evidence type="ECO:0000313" key="7">
    <source>
        <dbReference type="Proteomes" id="UP000076643"/>
    </source>
</evidence>
<dbReference type="GO" id="GO:0031177">
    <property type="term" value="F:phosphopantetheine binding"/>
    <property type="evidence" value="ECO:0007669"/>
    <property type="project" value="InterPro"/>
</dbReference>
<dbReference type="RefSeq" id="WP_063365950.1">
    <property type="nucleotide sequence ID" value="NZ_AQHB01000049.1"/>
</dbReference>
<dbReference type="InterPro" id="IPR004839">
    <property type="entry name" value="Aminotransferase_I/II_large"/>
</dbReference>
<dbReference type="PRINTS" id="PR00154">
    <property type="entry name" value="AMPBINDING"/>
</dbReference>
<dbReference type="Proteomes" id="UP000076643">
    <property type="component" value="Unassembled WGS sequence"/>
</dbReference>
<evidence type="ECO:0000259" key="5">
    <source>
        <dbReference type="PROSITE" id="PS50075"/>
    </source>
</evidence>
<dbReference type="PROSITE" id="PS00599">
    <property type="entry name" value="AA_TRANSFER_CLASS_2"/>
    <property type="match status" value="1"/>
</dbReference>
<reference evidence="6 7" key="1">
    <citation type="submission" date="2013-07" db="EMBL/GenBank/DDBJ databases">
        <title>Comparative Genomic and Metabolomic Analysis of Twelve Strains of Pseudoalteromonas luteoviolacea.</title>
        <authorList>
            <person name="Vynne N.G."/>
            <person name="Mansson M."/>
            <person name="Gram L."/>
        </authorList>
    </citation>
    <scope>NUCLEOTIDE SEQUENCE [LARGE SCALE GENOMIC DNA]</scope>
    <source>
        <strain evidence="6 7">DSM 6061</strain>
    </source>
</reference>
<dbReference type="InterPro" id="IPR020845">
    <property type="entry name" value="AMP-binding_CS"/>
</dbReference>
<comment type="caution">
    <text evidence="6">The sequence shown here is derived from an EMBL/GenBank/DDBJ whole genome shotgun (WGS) entry which is preliminary data.</text>
</comment>
<dbReference type="InterPro" id="IPR020459">
    <property type="entry name" value="AMP-binding"/>
</dbReference>
<dbReference type="SUPFAM" id="SSF56801">
    <property type="entry name" value="Acetyl-CoA synthetase-like"/>
    <property type="match status" value="1"/>
</dbReference>
<dbReference type="Pfam" id="PF13193">
    <property type="entry name" value="AMP-binding_C"/>
    <property type="match status" value="1"/>
</dbReference>
<dbReference type="PATRIC" id="fig|1365250.3.peg.4552"/>
<dbReference type="InterPro" id="IPR015421">
    <property type="entry name" value="PyrdxlP-dep_Trfase_major"/>
</dbReference>
<dbReference type="InterPro" id="IPR015422">
    <property type="entry name" value="PyrdxlP-dep_Trfase_small"/>
</dbReference>
<keyword evidence="7" id="KW-1185">Reference proteome</keyword>
<feature type="domain" description="Carrier" evidence="5">
    <location>
        <begin position="527"/>
        <end position="602"/>
    </location>
</feature>
<dbReference type="Gene3D" id="3.90.1150.10">
    <property type="entry name" value="Aspartate Aminotransferase, domain 1"/>
    <property type="match status" value="1"/>
</dbReference>
<dbReference type="InterPro" id="IPR010071">
    <property type="entry name" value="AA_adenyl_dom"/>
</dbReference>
<evidence type="ECO:0000256" key="3">
    <source>
        <dbReference type="ARBA" id="ARBA00022553"/>
    </source>
</evidence>
<proteinExistence type="predicted"/>
<dbReference type="Gene3D" id="3.30.300.30">
    <property type="match status" value="1"/>
</dbReference>
<dbReference type="InterPro" id="IPR001917">
    <property type="entry name" value="Aminotrans_II_pyridoxalP_BS"/>
</dbReference>
<evidence type="ECO:0000313" key="6">
    <source>
        <dbReference type="EMBL" id="KZN31619.1"/>
    </source>
</evidence>
<dbReference type="GO" id="GO:0030170">
    <property type="term" value="F:pyridoxal phosphate binding"/>
    <property type="evidence" value="ECO:0007669"/>
    <property type="project" value="InterPro"/>
</dbReference>
<evidence type="ECO:0000256" key="1">
    <source>
        <dbReference type="ARBA" id="ARBA00001933"/>
    </source>
</evidence>
<dbReference type="PANTHER" id="PTHR45527">
    <property type="entry name" value="NONRIBOSOMAL PEPTIDE SYNTHETASE"/>
    <property type="match status" value="1"/>
</dbReference>
<accession>A0A166V198</accession>
<dbReference type="Pfam" id="PF00550">
    <property type="entry name" value="PP-binding"/>
    <property type="match status" value="1"/>
</dbReference>
<dbReference type="Gene3D" id="3.40.50.12780">
    <property type="entry name" value="N-terminal domain of ligase-like"/>
    <property type="match status" value="1"/>
</dbReference>
<dbReference type="Pfam" id="PF00155">
    <property type="entry name" value="Aminotran_1_2"/>
    <property type="match status" value="1"/>
</dbReference>
<dbReference type="CDD" id="cd05930">
    <property type="entry name" value="A_NRPS"/>
    <property type="match status" value="1"/>
</dbReference>
<protein>
    <recommendedName>
        <fullName evidence="5">Carrier domain-containing protein</fullName>
    </recommendedName>
</protein>
<organism evidence="6 7">
    <name type="scientific">Pseudoalteromonas luteoviolacea DSM 6061</name>
    <dbReference type="NCBI Taxonomy" id="1365250"/>
    <lineage>
        <taxon>Bacteria</taxon>
        <taxon>Pseudomonadati</taxon>
        <taxon>Pseudomonadota</taxon>
        <taxon>Gammaproteobacteria</taxon>
        <taxon>Alteromonadales</taxon>
        <taxon>Pseudoalteromonadaceae</taxon>
        <taxon>Pseudoalteromonas</taxon>
    </lineage>
</organism>
<dbReference type="InterPro" id="IPR042099">
    <property type="entry name" value="ANL_N_sf"/>
</dbReference>
<dbReference type="GO" id="GO:0044550">
    <property type="term" value="P:secondary metabolite biosynthetic process"/>
    <property type="evidence" value="ECO:0007669"/>
    <property type="project" value="TreeGrafter"/>
</dbReference>
<dbReference type="InterPro" id="IPR025110">
    <property type="entry name" value="AMP-bd_C"/>
</dbReference>